<gene>
    <name evidence="2" type="ORF">EXE63_15200</name>
</gene>
<evidence type="ECO:0000313" key="2">
    <source>
        <dbReference type="EMBL" id="QIV82069.1"/>
    </source>
</evidence>
<dbReference type="AlphaFoldDB" id="A0A6H0S6K3"/>
<dbReference type="SUPFAM" id="SSF55729">
    <property type="entry name" value="Acyl-CoA N-acyltransferases (Nat)"/>
    <property type="match status" value="1"/>
</dbReference>
<keyword evidence="2" id="KW-0808">Transferase</keyword>
<reference evidence="2 3" key="1">
    <citation type="submission" date="2019-04" db="EMBL/GenBank/DDBJ databases">
        <title>Draft, Whole-Genome Sequence of the Anthracene-degrading Mycobacterium frederiksbergense LB501T, Isolated from a Polycyclic Aromatic Hydrocarbon (PAH)-Contaminated Soil.</title>
        <authorList>
            <person name="Augelletti F."/>
        </authorList>
    </citation>
    <scope>NUCLEOTIDE SEQUENCE [LARGE SCALE GENOMIC DNA]</scope>
    <source>
        <strain evidence="2 3">LB 501T</strain>
    </source>
</reference>
<dbReference type="RefSeq" id="WP_168142598.1">
    <property type="nucleotide sequence ID" value="NZ_CBCSDT010000001.1"/>
</dbReference>
<protein>
    <submittedName>
        <fullName evidence="2">GNAT family N-acetyltransferase</fullName>
    </submittedName>
</protein>
<proteinExistence type="predicted"/>
<dbReference type="InterPro" id="IPR000182">
    <property type="entry name" value="GNAT_dom"/>
</dbReference>
<sequence>MTTITFRAAVVEDFEFIFELHKATLGPYVNQVWGWDDEDQRAYLSRTLDIAATQVIVVDGVDAGRLNLAHQEGDVYVGLIEVAAGFQRRGIGSRILRDVLDDAFGADRGVRLSVLKVNSDAHRPYRRLGFVEEEVEDADADVRVHLRAHPPAYSHSG</sequence>
<accession>A0A6H0S6K3</accession>
<evidence type="ECO:0000259" key="1">
    <source>
        <dbReference type="PROSITE" id="PS51186"/>
    </source>
</evidence>
<dbReference type="InterPro" id="IPR016181">
    <property type="entry name" value="Acyl_CoA_acyltransferase"/>
</dbReference>
<keyword evidence="3" id="KW-1185">Reference proteome</keyword>
<dbReference type="Gene3D" id="3.40.630.30">
    <property type="match status" value="1"/>
</dbReference>
<name>A0A6H0S6K3_9MYCO</name>
<organism evidence="2 3">
    <name type="scientific">Mycolicibacterium frederiksbergense</name>
    <dbReference type="NCBI Taxonomy" id="117567"/>
    <lineage>
        <taxon>Bacteria</taxon>
        <taxon>Bacillati</taxon>
        <taxon>Actinomycetota</taxon>
        <taxon>Actinomycetes</taxon>
        <taxon>Mycobacteriales</taxon>
        <taxon>Mycobacteriaceae</taxon>
        <taxon>Mycolicibacterium</taxon>
    </lineage>
</organism>
<dbReference type="GO" id="GO:0016747">
    <property type="term" value="F:acyltransferase activity, transferring groups other than amino-acyl groups"/>
    <property type="evidence" value="ECO:0007669"/>
    <property type="project" value="InterPro"/>
</dbReference>
<dbReference type="KEGG" id="mfre:EXE63_15200"/>
<evidence type="ECO:0000313" key="3">
    <source>
        <dbReference type="Proteomes" id="UP000501849"/>
    </source>
</evidence>
<dbReference type="Proteomes" id="UP000501849">
    <property type="component" value="Chromosome"/>
</dbReference>
<dbReference type="Pfam" id="PF00583">
    <property type="entry name" value="Acetyltransf_1"/>
    <property type="match status" value="1"/>
</dbReference>
<dbReference type="PROSITE" id="PS51186">
    <property type="entry name" value="GNAT"/>
    <property type="match status" value="1"/>
</dbReference>
<feature type="domain" description="N-acetyltransferase" evidence="1">
    <location>
        <begin position="4"/>
        <end position="153"/>
    </location>
</feature>
<dbReference type="EMBL" id="CP038799">
    <property type="protein sequence ID" value="QIV82069.1"/>
    <property type="molecule type" value="Genomic_DNA"/>
</dbReference>